<gene>
    <name evidence="1" type="ordered locus">Spy49_0350c</name>
</gene>
<evidence type="ECO:0000313" key="2">
    <source>
        <dbReference type="Proteomes" id="UP000001039"/>
    </source>
</evidence>
<reference evidence="1 2" key="1">
    <citation type="journal article" date="2008" name="J. Bacteriol.">
        <title>Genome sequence of a nephritogenic and highly transformable M49 strain of Streptococcus pyogenes.</title>
        <authorList>
            <person name="McShan W.M."/>
            <person name="Ferretti J.J."/>
            <person name="Karasawa T."/>
            <person name="Suvorov A.N."/>
            <person name="Lin S."/>
            <person name="Qin B."/>
            <person name="Jia H."/>
            <person name="Kenton S."/>
            <person name="Najar F."/>
            <person name="Wu H."/>
            <person name="Scott J."/>
            <person name="Roe B.A."/>
            <person name="Savic D.J."/>
        </authorList>
    </citation>
    <scope>NUCLEOTIDE SEQUENCE [LARGE SCALE GENOMIC DNA]</scope>
    <source>
        <strain evidence="1 2">NZ131</strain>
    </source>
</reference>
<dbReference type="InterPro" id="IPR024524">
    <property type="entry name" value="DUF3800"/>
</dbReference>
<evidence type="ECO:0000313" key="1">
    <source>
        <dbReference type="EMBL" id="ACI60686.1"/>
    </source>
</evidence>
<protein>
    <recommendedName>
        <fullName evidence="3">DUF3800 domain-containing protein</fullName>
    </recommendedName>
</protein>
<evidence type="ECO:0008006" key="3">
    <source>
        <dbReference type="Google" id="ProtNLM"/>
    </source>
</evidence>
<name>A0A0H3BYW7_STRPZ</name>
<organism evidence="1 2">
    <name type="scientific">Streptococcus pyogenes serotype M49 (strain NZ131)</name>
    <dbReference type="NCBI Taxonomy" id="471876"/>
    <lineage>
        <taxon>Bacteria</taxon>
        <taxon>Bacillati</taxon>
        <taxon>Bacillota</taxon>
        <taxon>Bacilli</taxon>
        <taxon>Lactobacillales</taxon>
        <taxon>Streptococcaceae</taxon>
        <taxon>Streptococcus</taxon>
    </lineage>
</organism>
<dbReference type="Pfam" id="PF12686">
    <property type="entry name" value="DUF3800"/>
    <property type="match status" value="1"/>
</dbReference>
<proteinExistence type="predicted"/>
<dbReference type="Proteomes" id="UP000001039">
    <property type="component" value="Chromosome"/>
</dbReference>
<dbReference type="HOGENOM" id="CLU_104060_0_0_9"/>
<accession>A0A0H3BYW7</accession>
<dbReference type="KEGG" id="soz:Spy49_0350c"/>
<sequence>MKLYVDESGTITESKRPHLRFFIICLVECNNHNKAIREFRKAKKDYIKSNPYCGFSIKDEIKGSEMPYGMKKLIFERLRDRTDIVFHYKIIDNHNLHQSLKKSPSISFNYFIGLTLKKIFNESEIQHDSLYMLIDERNQSVESLNSLEEYLKIELCIKNNHTQDVIVKYKDSQTKDLIQISDIFVNTVFRICKGYALDNIDKKNRKLLSICNIRTNDYFPKYKNDLDICK</sequence>
<dbReference type="EMBL" id="CP000829">
    <property type="protein sequence ID" value="ACI60686.1"/>
    <property type="molecule type" value="Genomic_DNA"/>
</dbReference>
<dbReference type="AlphaFoldDB" id="A0A0H3BYW7"/>